<evidence type="ECO:0000256" key="7">
    <source>
        <dbReference type="HAMAP-Rule" id="MF_00209"/>
    </source>
</evidence>
<comment type="cofactor">
    <cofactor evidence="1 7">
        <name>Mg(2+)</name>
        <dbReference type="ChEBI" id="CHEBI:18420"/>
    </cofactor>
</comment>
<evidence type="ECO:0000313" key="9">
    <source>
        <dbReference type="Proteomes" id="UP000727993"/>
    </source>
</evidence>
<dbReference type="Pfam" id="PF00719">
    <property type="entry name" value="Pyrophosphatase"/>
    <property type="match status" value="1"/>
</dbReference>
<feature type="active site" description="Proton acceptor" evidence="7">
    <location>
        <position position="92"/>
    </location>
</feature>
<evidence type="ECO:0000256" key="2">
    <source>
        <dbReference type="ARBA" id="ARBA00022490"/>
    </source>
</evidence>
<comment type="subunit">
    <text evidence="7">Homohexamer.</text>
</comment>
<feature type="binding site" evidence="7">
    <location>
        <position position="55"/>
    </location>
    <ligand>
        <name>Mg(2+)</name>
        <dbReference type="ChEBI" id="CHEBI:18420"/>
        <label>1</label>
    </ligand>
</feature>
<comment type="caution">
    <text evidence="8">The sequence shown here is derived from an EMBL/GenBank/DDBJ whole genome shotgun (WGS) entry which is preliminary data.</text>
</comment>
<dbReference type="FunFam" id="3.90.80.10:FF:000003">
    <property type="entry name" value="Inorganic pyrophosphatase"/>
    <property type="match status" value="1"/>
</dbReference>
<protein>
    <recommendedName>
        <fullName evidence="7">Inorganic pyrophosphatase</fullName>
        <ecNumber evidence="7">3.6.1.1</ecNumber>
    </recommendedName>
    <alternativeName>
        <fullName evidence="7">Pyrophosphate phospho-hydrolase</fullName>
        <shortName evidence="7">PPase</shortName>
    </alternativeName>
</protein>
<evidence type="ECO:0000256" key="4">
    <source>
        <dbReference type="ARBA" id="ARBA00022801"/>
    </source>
</evidence>
<dbReference type="EC" id="3.6.1.1" evidence="7"/>
<sequence>MTDEWFEVVVEIPRGSRNKYEIDHDTGDVWLDRLLFQATVYPVEYGFFPNTLANDGDPLDVLVLLSEPTYPGVHLRVRVVGMMMMHDEAGRDEKILCVLHGDHRQDQYSDIGDLPEHLLAEISHFFEVYKDLEPGKYVKVGGWHSRDEALAVVAEAQANFPG</sequence>
<evidence type="ECO:0000313" key="8">
    <source>
        <dbReference type="EMBL" id="MBK9297890.1"/>
    </source>
</evidence>
<organism evidence="8 9">
    <name type="scientific">Candidatus Neomicrothrix subdominans</name>
    <dbReference type="NCBI Taxonomy" id="2954438"/>
    <lineage>
        <taxon>Bacteria</taxon>
        <taxon>Bacillati</taxon>
        <taxon>Actinomycetota</taxon>
        <taxon>Acidimicrobiia</taxon>
        <taxon>Acidimicrobiales</taxon>
        <taxon>Microthrixaceae</taxon>
        <taxon>Candidatus Neomicrothrix</taxon>
    </lineage>
</organism>
<dbReference type="EMBL" id="JADJZA010000007">
    <property type="protein sequence ID" value="MBK9297890.1"/>
    <property type="molecule type" value="Genomic_DNA"/>
</dbReference>
<comment type="catalytic activity">
    <reaction evidence="6 7">
        <text>diphosphate + H2O = 2 phosphate + H(+)</text>
        <dbReference type="Rhea" id="RHEA:24576"/>
        <dbReference type="ChEBI" id="CHEBI:15377"/>
        <dbReference type="ChEBI" id="CHEBI:15378"/>
        <dbReference type="ChEBI" id="CHEBI:33019"/>
        <dbReference type="ChEBI" id="CHEBI:43474"/>
        <dbReference type="EC" id="3.6.1.1"/>
    </reaction>
</comment>
<feature type="binding site" evidence="7">
    <location>
        <position position="60"/>
    </location>
    <ligand>
        <name>Mg(2+)</name>
        <dbReference type="ChEBI" id="CHEBI:18420"/>
        <label>1</label>
    </ligand>
</feature>
<feature type="binding site" evidence="7">
    <location>
        <position position="60"/>
    </location>
    <ligand>
        <name>Mg(2+)</name>
        <dbReference type="ChEBI" id="CHEBI:18420"/>
        <label>2</label>
    </ligand>
</feature>
<comment type="similarity">
    <text evidence="7">Belongs to the PPase family.</text>
</comment>
<dbReference type="SUPFAM" id="SSF50324">
    <property type="entry name" value="Inorganic pyrophosphatase"/>
    <property type="match status" value="1"/>
</dbReference>
<feature type="binding site" evidence="7">
    <location>
        <position position="33"/>
    </location>
    <ligand>
        <name>substrate</name>
    </ligand>
</feature>
<dbReference type="GO" id="GO:0004427">
    <property type="term" value="F:inorganic diphosphate phosphatase activity"/>
    <property type="evidence" value="ECO:0007669"/>
    <property type="project" value="UniProtKB-UniRule"/>
</dbReference>
<keyword evidence="2 7" id="KW-0963">Cytoplasm</keyword>
<dbReference type="PANTHER" id="PTHR10286">
    <property type="entry name" value="INORGANIC PYROPHOSPHATASE"/>
    <property type="match status" value="1"/>
</dbReference>
<dbReference type="InterPro" id="IPR036649">
    <property type="entry name" value="Pyrophosphatase_sf"/>
</dbReference>
<evidence type="ECO:0000256" key="6">
    <source>
        <dbReference type="ARBA" id="ARBA00047820"/>
    </source>
</evidence>
<accession>A0A936NCP2</accession>
<feature type="binding site" evidence="7">
    <location>
        <position position="92"/>
    </location>
    <ligand>
        <name>Mg(2+)</name>
        <dbReference type="ChEBI" id="CHEBI:18420"/>
        <label>1</label>
    </ligand>
</feature>
<feature type="binding site" evidence="7">
    <location>
        <position position="87"/>
    </location>
    <ligand>
        <name>Mg(2+)</name>
        <dbReference type="ChEBI" id="CHEBI:18420"/>
        <label>3</label>
    </ligand>
</feature>
<dbReference type="GO" id="GO:0006796">
    <property type="term" value="P:phosphate-containing compound metabolic process"/>
    <property type="evidence" value="ECO:0007669"/>
    <property type="project" value="InterPro"/>
</dbReference>
<gene>
    <name evidence="7" type="primary">ppa</name>
    <name evidence="8" type="ORF">IPN02_13870</name>
</gene>
<reference evidence="8 9" key="1">
    <citation type="submission" date="2020-10" db="EMBL/GenBank/DDBJ databases">
        <title>Connecting structure to function with the recovery of over 1000 high-quality activated sludge metagenome-assembled genomes encoding full-length rRNA genes using long-read sequencing.</title>
        <authorList>
            <person name="Singleton C.M."/>
            <person name="Petriglieri F."/>
            <person name="Kristensen J.M."/>
            <person name="Kirkegaard R.H."/>
            <person name="Michaelsen T.Y."/>
            <person name="Andersen M.H."/>
            <person name="Karst S.M."/>
            <person name="Dueholm M.S."/>
            <person name="Nielsen P.H."/>
            <person name="Albertsen M."/>
        </authorList>
    </citation>
    <scope>NUCLEOTIDE SEQUENCE [LARGE SCALE GENOMIC DNA]</scope>
    <source>
        <strain evidence="8">Lyne_18-Q3-R50-59_MAXAC.006</strain>
    </source>
</reference>
<keyword evidence="4 7" id="KW-0378">Hydrolase</keyword>
<name>A0A936NCP2_9ACTN</name>
<evidence type="ECO:0000256" key="5">
    <source>
        <dbReference type="ARBA" id="ARBA00022842"/>
    </source>
</evidence>
<dbReference type="AlphaFoldDB" id="A0A936NCP2"/>
<comment type="subcellular location">
    <subcellularLocation>
        <location evidence="7">Cytoplasm</location>
    </subcellularLocation>
</comment>
<dbReference type="GO" id="GO:0005737">
    <property type="term" value="C:cytoplasm"/>
    <property type="evidence" value="ECO:0007669"/>
    <property type="project" value="UniProtKB-SubCell"/>
</dbReference>
<keyword evidence="3 7" id="KW-0479">Metal-binding</keyword>
<feature type="binding site" evidence="7">
    <location>
        <position position="11"/>
    </location>
    <ligand>
        <name>Mg(2+)</name>
        <dbReference type="ChEBI" id="CHEBI:18420"/>
        <label>2</label>
    </ligand>
</feature>
<evidence type="ECO:0000256" key="1">
    <source>
        <dbReference type="ARBA" id="ARBA00001946"/>
    </source>
</evidence>
<evidence type="ECO:0000256" key="3">
    <source>
        <dbReference type="ARBA" id="ARBA00022723"/>
    </source>
</evidence>
<dbReference type="Gene3D" id="3.90.80.10">
    <property type="entry name" value="Inorganic pyrophosphatase"/>
    <property type="match status" value="1"/>
</dbReference>
<dbReference type="GO" id="GO:0000287">
    <property type="term" value="F:magnesium ion binding"/>
    <property type="evidence" value="ECO:0007669"/>
    <property type="project" value="UniProtKB-UniRule"/>
</dbReference>
<dbReference type="Proteomes" id="UP000727993">
    <property type="component" value="Unassembled WGS sequence"/>
</dbReference>
<dbReference type="PROSITE" id="PS00387">
    <property type="entry name" value="PPASE"/>
    <property type="match status" value="1"/>
</dbReference>
<feature type="binding site" evidence="7">
    <location>
        <position position="19"/>
    </location>
    <ligand>
        <name>substrate</name>
    </ligand>
</feature>
<feature type="binding site" evidence="7">
    <location>
        <position position="129"/>
    </location>
    <ligand>
        <name>substrate</name>
    </ligand>
</feature>
<keyword evidence="5 7" id="KW-0460">Magnesium</keyword>
<dbReference type="InterPro" id="IPR008162">
    <property type="entry name" value="Pyrophosphatase"/>
</dbReference>
<dbReference type="CDD" id="cd00412">
    <property type="entry name" value="pyrophosphatase"/>
    <property type="match status" value="1"/>
</dbReference>
<dbReference type="HAMAP" id="MF_00209">
    <property type="entry name" value="Inorganic_PPase"/>
    <property type="match status" value="1"/>
</dbReference>
<comment type="function">
    <text evidence="7">Catalyzes the hydrolysis of inorganic pyrophosphate (PPi) forming two phosphate ions.</text>
</comment>
<proteinExistence type="inferred from homology"/>
<feature type="binding site" evidence="7">
    <location>
        <position position="45"/>
    </location>
    <ligand>
        <name>substrate</name>
    </ligand>
</feature>
<feature type="binding site" evidence="7">
    <location>
        <position position="92"/>
    </location>
    <ligand>
        <name>Mg(2+)</name>
        <dbReference type="ChEBI" id="CHEBI:18420"/>
        <label>3</label>
    </ligand>
</feature>